<dbReference type="Proteomes" id="UP001165960">
    <property type="component" value="Unassembled WGS sequence"/>
</dbReference>
<sequence>MSGAQQFSNKEEALSVSSEHLLASKRDRCLSNLVVNGALGFCLGVGASALLFRRRTWPLFLATGFGFGTAFADCQRAFHMGFSTPNKKD</sequence>
<protein>
    <submittedName>
        <fullName evidence="1">Mitochondrial inner membrane organizing system component</fullName>
    </submittedName>
</protein>
<evidence type="ECO:0000313" key="1">
    <source>
        <dbReference type="EMBL" id="KAJ9058615.1"/>
    </source>
</evidence>
<gene>
    <name evidence="1" type="primary">MIC10_2</name>
    <name evidence="1" type="ORF">DSO57_1010639</name>
</gene>
<organism evidence="1 2">
    <name type="scientific">Entomophthora muscae</name>
    <dbReference type="NCBI Taxonomy" id="34485"/>
    <lineage>
        <taxon>Eukaryota</taxon>
        <taxon>Fungi</taxon>
        <taxon>Fungi incertae sedis</taxon>
        <taxon>Zoopagomycota</taxon>
        <taxon>Entomophthoromycotina</taxon>
        <taxon>Entomophthoromycetes</taxon>
        <taxon>Entomophthorales</taxon>
        <taxon>Entomophthoraceae</taxon>
        <taxon>Entomophthora</taxon>
    </lineage>
</organism>
<comment type="caution">
    <text evidence="1">The sequence shown here is derived from an EMBL/GenBank/DDBJ whole genome shotgun (WGS) entry which is preliminary data.</text>
</comment>
<keyword evidence="2" id="KW-1185">Reference proteome</keyword>
<reference evidence="1" key="1">
    <citation type="submission" date="2022-04" db="EMBL/GenBank/DDBJ databases">
        <title>Genome of the entomopathogenic fungus Entomophthora muscae.</title>
        <authorList>
            <person name="Elya C."/>
            <person name="Lovett B.R."/>
            <person name="Lee E."/>
            <person name="Macias A.M."/>
            <person name="Hajek A.E."/>
            <person name="De Bivort B.L."/>
            <person name="Kasson M.T."/>
            <person name="De Fine Licht H.H."/>
            <person name="Stajich J.E."/>
        </authorList>
    </citation>
    <scope>NUCLEOTIDE SEQUENCE</scope>
    <source>
        <strain evidence="1">Berkeley</strain>
    </source>
</reference>
<proteinExistence type="predicted"/>
<evidence type="ECO:0000313" key="2">
    <source>
        <dbReference type="Proteomes" id="UP001165960"/>
    </source>
</evidence>
<name>A0ACC2S8I8_9FUNG</name>
<dbReference type="EMBL" id="QTSX02005715">
    <property type="protein sequence ID" value="KAJ9058615.1"/>
    <property type="molecule type" value="Genomic_DNA"/>
</dbReference>
<accession>A0ACC2S8I8</accession>